<evidence type="ECO:0000313" key="11">
    <source>
        <dbReference type="EMBL" id="SPQ01523.1"/>
    </source>
</evidence>
<gene>
    <name evidence="7 11" type="primary">murD</name>
    <name evidence="11" type="ORF">NBG4_590016</name>
</gene>
<comment type="catalytic activity">
    <reaction evidence="7 8">
        <text>UDP-N-acetyl-alpha-D-muramoyl-L-alanine + D-glutamate + ATP = UDP-N-acetyl-alpha-D-muramoyl-L-alanyl-D-glutamate + ADP + phosphate + H(+)</text>
        <dbReference type="Rhea" id="RHEA:16429"/>
        <dbReference type="ChEBI" id="CHEBI:15378"/>
        <dbReference type="ChEBI" id="CHEBI:29986"/>
        <dbReference type="ChEBI" id="CHEBI:30616"/>
        <dbReference type="ChEBI" id="CHEBI:43474"/>
        <dbReference type="ChEBI" id="CHEBI:83898"/>
        <dbReference type="ChEBI" id="CHEBI:83900"/>
        <dbReference type="ChEBI" id="CHEBI:456216"/>
        <dbReference type="EC" id="6.3.2.9"/>
    </reaction>
</comment>
<dbReference type="GO" id="GO:0008764">
    <property type="term" value="F:UDP-N-acetylmuramoylalanine-D-glutamate ligase activity"/>
    <property type="evidence" value="ECO:0007669"/>
    <property type="project" value="UniProtKB-UniRule"/>
</dbReference>
<dbReference type="SUPFAM" id="SSF53623">
    <property type="entry name" value="MurD-like peptide ligases, catalytic domain"/>
    <property type="match status" value="1"/>
</dbReference>
<evidence type="ECO:0000256" key="1">
    <source>
        <dbReference type="ARBA" id="ARBA00004496"/>
    </source>
</evidence>
<evidence type="ECO:0000256" key="7">
    <source>
        <dbReference type="HAMAP-Rule" id="MF_00639"/>
    </source>
</evidence>
<evidence type="ECO:0000256" key="8">
    <source>
        <dbReference type="RuleBase" id="RU003664"/>
    </source>
</evidence>
<dbReference type="InterPro" id="IPR005762">
    <property type="entry name" value="MurD"/>
</dbReference>
<dbReference type="NCBIfam" id="TIGR01087">
    <property type="entry name" value="murD"/>
    <property type="match status" value="1"/>
</dbReference>
<dbReference type="InterPro" id="IPR036565">
    <property type="entry name" value="Mur-like_cat_sf"/>
</dbReference>
<dbReference type="EMBL" id="OUUY01000107">
    <property type="protein sequence ID" value="SPQ01523.1"/>
    <property type="molecule type" value="Genomic_DNA"/>
</dbReference>
<sequence length="480" mass="52003">MELKGRKVTVVGLARSGVGAANLLADMGADVTVTDRQSEARLSEMVSRLVPSVRRVLGGHPKDLFMSAEMIVVSPGVPLEIEQIASARAAGIPVIGELELAYQIMDKARGGGRIPFLAITGSNGKSTTTTLLDYMLKKGGFKTLIGGNIGNALTEEILKTVRGETLNLRGNGKGCNFPQDCVVVEVSSFQLDSIERFRPHIAAILNITPDHLDRYHSLADYGSSKARIFENQTEEDYIVLNADDPEIEKVENQRLKGKVGGPNVLYFSRSRKVKGIYFRDGNIYCDMPRISCLPEHPFISAADIKIKGVHNLENAMAASAMALLAGCPQGAVIESLREFAGLEHRLEFVRELDGVRYVNDSKGTNVGAVMKSIESFDEPVVLIAGGRDKAGDFSELSELVARKVKALVLIGEAAGKIKDAIGNLTDTVMAEDLKDAVTLCRSKAVNGDVVLLSPACASFDMFLDFEDRGRQFKKIVEELS</sequence>
<dbReference type="Gene3D" id="3.40.1190.10">
    <property type="entry name" value="Mur-like, catalytic domain"/>
    <property type="match status" value="1"/>
</dbReference>
<evidence type="ECO:0000256" key="2">
    <source>
        <dbReference type="ARBA" id="ARBA00004752"/>
    </source>
</evidence>
<dbReference type="GO" id="GO:0071555">
    <property type="term" value="P:cell wall organization"/>
    <property type="evidence" value="ECO:0007669"/>
    <property type="project" value="UniProtKB-KW"/>
</dbReference>
<comment type="similarity">
    <text evidence="7">Belongs to the MurCDEF family.</text>
</comment>
<keyword evidence="12" id="KW-1185">Reference proteome</keyword>
<dbReference type="Proteomes" id="UP000245125">
    <property type="component" value="Unassembled WGS sequence"/>
</dbReference>
<keyword evidence="3 7" id="KW-0963">Cytoplasm</keyword>
<dbReference type="Pfam" id="PF08245">
    <property type="entry name" value="Mur_ligase_M"/>
    <property type="match status" value="1"/>
</dbReference>
<name>A0A2U3QJC7_9BACT</name>
<dbReference type="PANTHER" id="PTHR43692:SF1">
    <property type="entry name" value="UDP-N-ACETYLMURAMOYLALANINE--D-GLUTAMATE LIGASE"/>
    <property type="match status" value="1"/>
</dbReference>
<comment type="pathway">
    <text evidence="2 7 8">Cell wall biogenesis; peptidoglycan biosynthesis.</text>
</comment>
<comment type="subcellular location">
    <subcellularLocation>
        <location evidence="1 7 8">Cytoplasm</location>
    </subcellularLocation>
</comment>
<accession>A0A2U3QJC7</accession>
<reference evidence="12" key="1">
    <citation type="submission" date="2018-03" db="EMBL/GenBank/DDBJ databases">
        <authorList>
            <person name="Zecchin S."/>
        </authorList>
    </citation>
    <scope>NUCLEOTIDE SEQUENCE [LARGE SCALE GENOMIC DNA]</scope>
</reference>
<dbReference type="GO" id="GO:0005737">
    <property type="term" value="C:cytoplasm"/>
    <property type="evidence" value="ECO:0007669"/>
    <property type="project" value="UniProtKB-SubCell"/>
</dbReference>
<dbReference type="AlphaFoldDB" id="A0A2U3QJC7"/>
<dbReference type="GO" id="GO:0051301">
    <property type="term" value="P:cell division"/>
    <property type="evidence" value="ECO:0007669"/>
    <property type="project" value="UniProtKB-KW"/>
</dbReference>
<dbReference type="InterPro" id="IPR036615">
    <property type="entry name" value="Mur_ligase_C_dom_sf"/>
</dbReference>
<keyword evidence="7 8" id="KW-0133">Cell shape</keyword>
<dbReference type="Gene3D" id="3.40.50.720">
    <property type="entry name" value="NAD(P)-binding Rossmann-like Domain"/>
    <property type="match status" value="1"/>
</dbReference>
<keyword evidence="7 8" id="KW-0132">Cell division</keyword>
<dbReference type="SUPFAM" id="SSF51984">
    <property type="entry name" value="MurCD N-terminal domain"/>
    <property type="match status" value="1"/>
</dbReference>
<dbReference type="UniPathway" id="UPA00219"/>
<feature type="binding site" evidence="7">
    <location>
        <begin position="121"/>
        <end position="127"/>
    </location>
    <ligand>
        <name>ATP</name>
        <dbReference type="ChEBI" id="CHEBI:30616"/>
    </ligand>
</feature>
<keyword evidence="4 7" id="KW-0436">Ligase</keyword>
<evidence type="ECO:0000256" key="5">
    <source>
        <dbReference type="ARBA" id="ARBA00022741"/>
    </source>
</evidence>
<dbReference type="GO" id="GO:0005524">
    <property type="term" value="F:ATP binding"/>
    <property type="evidence" value="ECO:0007669"/>
    <property type="project" value="UniProtKB-UniRule"/>
</dbReference>
<dbReference type="Pfam" id="PF02875">
    <property type="entry name" value="Mur_ligase_C"/>
    <property type="match status" value="1"/>
</dbReference>
<keyword evidence="6 7" id="KW-0067">ATP-binding</keyword>
<protein>
    <recommendedName>
        <fullName evidence="7 8">UDP-N-acetylmuramoylalanine--D-glutamate ligase</fullName>
        <ecNumber evidence="7 8">6.3.2.9</ecNumber>
    </recommendedName>
    <alternativeName>
        <fullName evidence="7">D-glutamic acid-adding enzyme</fullName>
    </alternativeName>
    <alternativeName>
        <fullName evidence="7">UDP-N-acetylmuramoyl-L-alanyl-D-glutamate synthetase</fullName>
    </alternativeName>
</protein>
<dbReference type="EC" id="6.3.2.9" evidence="7 8"/>
<keyword evidence="7 8" id="KW-0573">Peptidoglycan synthesis</keyword>
<dbReference type="GO" id="GO:0008360">
    <property type="term" value="P:regulation of cell shape"/>
    <property type="evidence" value="ECO:0007669"/>
    <property type="project" value="UniProtKB-KW"/>
</dbReference>
<feature type="domain" description="Mur ligase central" evidence="10">
    <location>
        <begin position="119"/>
        <end position="322"/>
    </location>
</feature>
<keyword evidence="7 8" id="KW-0131">Cell cycle</keyword>
<dbReference type="InterPro" id="IPR004101">
    <property type="entry name" value="Mur_ligase_C"/>
</dbReference>
<feature type="domain" description="Mur ligase C-terminal" evidence="9">
    <location>
        <begin position="344"/>
        <end position="456"/>
    </location>
</feature>
<dbReference type="HAMAP" id="MF_00639">
    <property type="entry name" value="MurD"/>
    <property type="match status" value="1"/>
</dbReference>
<proteinExistence type="inferred from homology"/>
<organism evidence="11 12">
    <name type="scientific">Candidatus Sulfobium mesophilum</name>
    <dbReference type="NCBI Taxonomy" id="2016548"/>
    <lineage>
        <taxon>Bacteria</taxon>
        <taxon>Pseudomonadati</taxon>
        <taxon>Nitrospirota</taxon>
        <taxon>Nitrospiria</taxon>
        <taxon>Nitrospirales</taxon>
        <taxon>Nitrospiraceae</taxon>
        <taxon>Candidatus Sulfobium</taxon>
    </lineage>
</organism>
<keyword evidence="5 7" id="KW-0547">Nucleotide-binding</keyword>
<dbReference type="OrthoDB" id="9809796at2"/>
<dbReference type="InterPro" id="IPR013221">
    <property type="entry name" value="Mur_ligase_cen"/>
</dbReference>
<evidence type="ECO:0000313" key="12">
    <source>
        <dbReference type="Proteomes" id="UP000245125"/>
    </source>
</evidence>
<evidence type="ECO:0000259" key="10">
    <source>
        <dbReference type="Pfam" id="PF08245"/>
    </source>
</evidence>
<evidence type="ECO:0000256" key="6">
    <source>
        <dbReference type="ARBA" id="ARBA00022840"/>
    </source>
</evidence>
<dbReference type="Pfam" id="PF21799">
    <property type="entry name" value="MurD-like_N"/>
    <property type="match status" value="1"/>
</dbReference>
<evidence type="ECO:0000256" key="4">
    <source>
        <dbReference type="ARBA" id="ARBA00022598"/>
    </source>
</evidence>
<dbReference type="PANTHER" id="PTHR43692">
    <property type="entry name" value="UDP-N-ACETYLMURAMOYLALANINE--D-GLUTAMATE LIGASE"/>
    <property type="match status" value="1"/>
</dbReference>
<evidence type="ECO:0000259" key="9">
    <source>
        <dbReference type="Pfam" id="PF02875"/>
    </source>
</evidence>
<dbReference type="SUPFAM" id="SSF53244">
    <property type="entry name" value="MurD-like peptide ligases, peptide-binding domain"/>
    <property type="match status" value="1"/>
</dbReference>
<dbReference type="Gene3D" id="3.90.190.20">
    <property type="entry name" value="Mur ligase, C-terminal domain"/>
    <property type="match status" value="1"/>
</dbReference>
<dbReference type="GO" id="GO:0009252">
    <property type="term" value="P:peptidoglycan biosynthetic process"/>
    <property type="evidence" value="ECO:0007669"/>
    <property type="project" value="UniProtKB-UniRule"/>
</dbReference>
<keyword evidence="7 8" id="KW-0961">Cell wall biogenesis/degradation</keyword>
<evidence type="ECO:0000256" key="3">
    <source>
        <dbReference type="ARBA" id="ARBA00022490"/>
    </source>
</evidence>
<comment type="function">
    <text evidence="7 8">Cell wall formation. Catalyzes the addition of glutamate to the nucleotide precursor UDP-N-acetylmuramoyl-L-alanine (UMA).</text>
</comment>